<dbReference type="EMBL" id="JAJEQX010000043">
    <property type="protein sequence ID" value="MCC2255988.1"/>
    <property type="molecule type" value="Genomic_DNA"/>
</dbReference>
<organism evidence="1 2">
    <name type="scientific">Ruminococcus turbiniformis</name>
    <dbReference type="NCBI Taxonomy" id="2881258"/>
    <lineage>
        <taxon>Bacteria</taxon>
        <taxon>Bacillati</taxon>
        <taxon>Bacillota</taxon>
        <taxon>Clostridia</taxon>
        <taxon>Eubacteriales</taxon>
        <taxon>Oscillospiraceae</taxon>
        <taxon>Ruminococcus</taxon>
    </lineage>
</organism>
<sequence>MSVLKVADFYYGAFLSALLNYGKKKPSLFDRAANKDSRRIYCLTTENSTEDYIIFTKAVMAQDNKTEKFEHWIFNFDKDEIKTLIDLHKGYGNVKLALICIKPGLTDSELALLDYENAMDCLGVNIGVKSRTINIKYLKKSKKGEGATGQGKIGLRAFGSGRDEKIDGRDNTIRIPRDALKKL</sequence>
<proteinExistence type="predicted"/>
<dbReference type="Proteomes" id="UP001198151">
    <property type="component" value="Unassembled WGS sequence"/>
</dbReference>
<gene>
    <name evidence="1" type="ORF">LKD70_16470</name>
</gene>
<evidence type="ECO:0000313" key="2">
    <source>
        <dbReference type="Proteomes" id="UP001198151"/>
    </source>
</evidence>
<accession>A0ABS8G326</accession>
<name>A0ABS8G326_9FIRM</name>
<evidence type="ECO:0000313" key="1">
    <source>
        <dbReference type="EMBL" id="MCC2255988.1"/>
    </source>
</evidence>
<keyword evidence="2" id="KW-1185">Reference proteome</keyword>
<comment type="caution">
    <text evidence="1">The sequence shown here is derived from an EMBL/GenBank/DDBJ whole genome shotgun (WGS) entry which is preliminary data.</text>
</comment>
<dbReference type="RefSeq" id="WP_227708969.1">
    <property type="nucleotide sequence ID" value="NZ_JAJEQX010000043.1"/>
</dbReference>
<protein>
    <submittedName>
        <fullName evidence="1">Uncharacterized protein</fullName>
    </submittedName>
</protein>
<reference evidence="1 2" key="1">
    <citation type="submission" date="2021-10" db="EMBL/GenBank/DDBJ databases">
        <title>Anaerobic single-cell dispensing facilitates the cultivation of human gut bacteria.</title>
        <authorList>
            <person name="Afrizal A."/>
        </authorList>
    </citation>
    <scope>NUCLEOTIDE SEQUENCE [LARGE SCALE GENOMIC DNA]</scope>
    <source>
        <strain evidence="1 2">CLA-AA-H200</strain>
    </source>
</reference>